<evidence type="ECO:0000313" key="13">
    <source>
        <dbReference type="Proteomes" id="UP000485058"/>
    </source>
</evidence>
<keyword evidence="8 11" id="KW-0496">Mitochondrion</keyword>
<dbReference type="EMBL" id="BLLF01007129">
    <property type="protein sequence ID" value="GFH32785.1"/>
    <property type="molecule type" value="Genomic_DNA"/>
</dbReference>
<keyword evidence="5 11" id="KW-0999">Mitochondrion inner membrane</keyword>
<dbReference type="InterPro" id="IPR007992">
    <property type="entry name" value="CybS"/>
</dbReference>
<evidence type="ECO:0000256" key="5">
    <source>
        <dbReference type="ARBA" id="ARBA00022792"/>
    </source>
</evidence>
<dbReference type="AlphaFoldDB" id="A0A6A0AJW4"/>
<evidence type="ECO:0000256" key="1">
    <source>
        <dbReference type="ARBA" id="ARBA00004448"/>
    </source>
</evidence>
<keyword evidence="7" id="KW-1133">Transmembrane helix</keyword>
<evidence type="ECO:0000256" key="4">
    <source>
        <dbReference type="ARBA" id="ARBA00022692"/>
    </source>
</evidence>
<dbReference type="Pfam" id="PF05328">
    <property type="entry name" value="CybS"/>
    <property type="match status" value="1"/>
</dbReference>
<evidence type="ECO:0000256" key="11">
    <source>
        <dbReference type="RuleBase" id="RU364031"/>
    </source>
</evidence>
<evidence type="ECO:0000256" key="2">
    <source>
        <dbReference type="ARBA" id="ARBA00007294"/>
    </source>
</evidence>
<evidence type="ECO:0000256" key="10">
    <source>
        <dbReference type="PIRSR" id="PIRSR607992-1"/>
    </source>
</evidence>
<proteinExistence type="inferred from homology"/>
<dbReference type="GO" id="GO:0020037">
    <property type="term" value="F:heme binding"/>
    <property type="evidence" value="ECO:0007669"/>
    <property type="project" value="TreeGrafter"/>
</dbReference>
<organism evidence="12 13">
    <name type="scientific">Haematococcus lacustris</name>
    <name type="common">Green alga</name>
    <name type="synonym">Haematococcus pluvialis</name>
    <dbReference type="NCBI Taxonomy" id="44745"/>
    <lineage>
        <taxon>Eukaryota</taxon>
        <taxon>Viridiplantae</taxon>
        <taxon>Chlorophyta</taxon>
        <taxon>core chlorophytes</taxon>
        <taxon>Chlorophyceae</taxon>
        <taxon>CS clade</taxon>
        <taxon>Chlamydomonadales</taxon>
        <taxon>Haematococcaceae</taxon>
        <taxon>Haematococcus</taxon>
    </lineage>
</organism>
<evidence type="ECO:0000256" key="7">
    <source>
        <dbReference type="ARBA" id="ARBA00022989"/>
    </source>
</evidence>
<dbReference type="PANTHER" id="PTHR13337:SF2">
    <property type="entry name" value="SUCCINATE DEHYDROGENASE [UBIQUINONE] CYTOCHROME B SMALL SUBUNIT, MITOCHONDRIAL"/>
    <property type="match status" value="1"/>
</dbReference>
<comment type="subcellular location">
    <subcellularLocation>
        <location evidence="1 11">Mitochondrion inner membrane</location>
        <topology evidence="1 11">Multi-pass membrane protein</topology>
    </subcellularLocation>
</comment>
<dbReference type="PANTHER" id="PTHR13337">
    <property type="entry name" value="SUCCINATE DEHYDROGENASE"/>
    <property type="match status" value="1"/>
</dbReference>
<keyword evidence="12" id="KW-0830">Ubiquinone</keyword>
<feature type="non-terminal residue" evidence="12">
    <location>
        <position position="1"/>
    </location>
</feature>
<keyword evidence="4" id="KW-0812">Transmembrane</keyword>
<protein>
    <recommendedName>
        <fullName evidence="11">Succinate dehydrogenase [ubiquinone] cytochrome b small subunit</fullName>
    </recommendedName>
</protein>
<keyword evidence="9 11" id="KW-0472">Membrane</keyword>
<feature type="non-terminal residue" evidence="12">
    <location>
        <position position="267"/>
    </location>
</feature>
<evidence type="ECO:0000256" key="9">
    <source>
        <dbReference type="ARBA" id="ARBA00023136"/>
    </source>
</evidence>
<reference evidence="12 13" key="1">
    <citation type="submission" date="2020-02" db="EMBL/GenBank/DDBJ databases">
        <title>Draft genome sequence of Haematococcus lacustris strain NIES-144.</title>
        <authorList>
            <person name="Morimoto D."/>
            <person name="Nakagawa S."/>
            <person name="Yoshida T."/>
            <person name="Sawayama S."/>
        </authorList>
    </citation>
    <scope>NUCLEOTIDE SEQUENCE [LARGE SCALE GENOMIC DNA]</scope>
    <source>
        <strain evidence="12 13">NIES-144</strain>
    </source>
</reference>
<feature type="binding site" evidence="10">
    <location>
        <position position="12"/>
    </location>
    <ligand>
        <name>a ubiquinone</name>
        <dbReference type="ChEBI" id="CHEBI:16389"/>
        <note>ligand shared with IP/SDHB</note>
    </ligand>
</feature>
<dbReference type="InterPro" id="IPR034804">
    <property type="entry name" value="SQR/QFR_C/D"/>
</dbReference>
<dbReference type="Gene3D" id="1.20.1300.10">
    <property type="entry name" value="Fumarate reductase/succinate dehydrogenase, transmembrane subunit"/>
    <property type="match status" value="1"/>
</dbReference>
<dbReference type="Proteomes" id="UP000485058">
    <property type="component" value="Unassembled WGS sequence"/>
</dbReference>
<comment type="caution">
    <text evidence="12">The sequence shown here is derived from an EMBL/GenBank/DDBJ whole genome shotgun (WGS) entry which is preliminary data.</text>
</comment>
<evidence type="ECO:0000256" key="8">
    <source>
        <dbReference type="ARBA" id="ARBA00023128"/>
    </source>
</evidence>
<gene>
    <name evidence="12" type="ORF">HaLaN_32065</name>
</gene>
<keyword evidence="6 11" id="KW-0809">Transit peptide</keyword>
<evidence type="ECO:0000313" key="12">
    <source>
        <dbReference type="EMBL" id="GFH32785.1"/>
    </source>
</evidence>
<keyword evidence="13" id="KW-1185">Reference proteome</keyword>
<sequence>MHIGMNACITDYLPSAARGVARAGLLGATVVSVVGLLKINIMGPGVTQTVKGLWHRPGAGKSGCRDTSCSGHRVAFFLISNLISYKPHQILVLHVHIRPVDVPFLVFTTCAGQGRGVWRWAAMMQRAEVNVAQALPYKYLYYSRYISRSSTDTYNSYSQAVTGAATSHATVYGLKDESRVVGTSGRKDRQDDRGRQRLVTALSDECSTVHSYMHASVNRGTTPPLSARFRWGNAASRQENRLEAGNPVGCPVRDIAKQMSSTGSRCR</sequence>
<keyword evidence="3" id="KW-0813">Transport</keyword>
<dbReference type="GO" id="GO:0048039">
    <property type="term" value="F:ubiquinone binding"/>
    <property type="evidence" value="ECO:0007669"/>
    <property type="project" value="TreeGrafter"/>
</dbReference>
<evidence type="ECO:0000256" key="3">
    <source>
        <dbReference type="ARBA" id="ARBA00022448"/>
    </source>
</evidence>
<evidence type="ECO:0000256" key="6">
    <source>
        <dbReference type="ARBA" id="ARBA00022946"/>
    </source>
</evidence>
<dbReference type="GO" id="GO:0006099">
    <property type="term" value="P:tricarboxylic acid cycle"/>
    <property type="evidence" value="ECO:0007669"/>
    <property type="project" value="TreeGrafter"/>
</dbReference>
<accession>A0A6A0AJW4</accession>
<dbReference type="GO" id="GO:0005743">
    <property type="term" value="C:mitochondrial inner membrane"/>
    <property type="evidence" value="ECO:0007669"/>
    <property type="project" value="UniProtKB-SubCell"/>
</dbReference>
<name>A0A6A0AJW4_HAELA</name>
<comment type="similarity">
    <text evidence="2 11">Belongs to the CybS family.</text>
</comment>
<dbReference type="GO" id="GO:0006121">
    <property type="term" value="P:mitochondrial electron transport, succinate to ubiquinone"/>
    <property type="evidence" value="ECO:0007669"/>
    <property type="project" value="TreeGrafter"/>
</dbReference>